<organism evidence="1 2">
    <name type="scientific">Glutamicibacter ardleyensis</name>
    <dbReference type="NCBI Taxonomy" id="225894"/>
    <lineage>
        <taxon>Bacteria</taxon>
        <taxon>Bacillati</taxon>
        <taxon>Actinomycetota</taxon>
        <taxon>Actinomycetes</taxon>
        <taxon>Micrococcales</taxon>
        <taxon>Micrococcaceae</taxon>
        <taxon>Glutamicibacter</taxon>
    </lineage>
</organism>
<name>A0ABQ2DP55_9MICC</name>
<dbReference type="GeneID" id="303304567"/>
<accession>A0ABQ2DP55</accession>
<gene>
    <name evidence="1" type="ORF">GCM10007173_22100</name>
</gene>
<proteinExistence type="predicted"/>
<keyword evidence="2" id="KW-1185">Reference proteome</keyword>
<evidence type="ECO:0000313" key="2">
    <source>
        <dbReference type="Proteomes" id="UP000606115"/>
    </source>
</evidence>
<dbReference type="RefSeq" id="WP_096257111.1">
    <property type="nucleotide sequence ID" value="NZ_BMKX01000005.1"/>
</dbReference>
<protein>
    <submittedName>
        <fullName evidence="1">Uncharacterized protein</fullName>
    </submittedName>
</protein>
<reference evidence="2" key="1">
    <citation type="journal article" date="2019" name="Int. J. Syst. Evol. Microbiol.">
        <title>The Global Catalogue of Microorganisms (GCM) 10K type strain sequencing project: providing services to taxonomists for standard genome sequencing and annotation.</title>
        <authorList>
            <consortium name="The Broad Institute Genomics Platform"/>
            <consortium name="The Broad Institute Genome Sequencing Center for Infectious Disease"/>
            <person name="Wu L."/>
            <person name="Ma J."/>
        </authorList>
    </citation>
    <scope>NUCLEOTIDE SEQUENCE [LARGE SCALE GENOMIC DNA]</scope>
    <source>
        <strain evidence="2">CGMCC 1.3685</strain>
    </source>
</reference>
<evidence type="ECO:0000313" key="1">
    <source>
        <dbReference type="EMBL" id="GGJ62802.1"/>
    </source>
</evidence>
<dbReference type="EMBL" id="BMKX01000005">
    <property type="protein sequence ID" value="GGJ62802.1"/>
    <property type="molecule type" value="Genomic_DNA"/>
</dbReference>
<comment type="caution">
    <text evidence="1">The sequence shown here is derived from an EMBL/GenBank/DDBJ whole genome shotgun (WGS) entry which is preliminary data.</text>
</comment>
<dbReference type="Proteomes" id="UP000606115">
    <property type="component" value="Unassembled WGS sequence"/>
</dbReference>
<sequence>MDISTWLAVKRDDNEIVGYLEPLDEAYDKVCPRSVLGHPVLVACDYMDGEELLLERGIGELANQWALHVVDPSEKVPLAIIEVSAHGIVVADALLTKALAPTERIIVPWPDVESRLTPYRGG</sequence>